<comment type="subcellular location">
    <subcellularLocation>
        <location evidence="2">Periplasm</location>
    </subcellularLocation>
</comment>
<comment type="similarity">
    <text evidence="3 14">Belongs to the [NiFe]/[NiFeSe] hydrogenase large subunit family.</text>
</comment>
<feature type="binding site" evidence="13">
    <location>
        <position position="81"/>
    </location>
    <ligand>
        <name>Ni(2+)</name>
        <dbReference type="ChEBI" id="CHEBI:49786"/>
    </ligand>
</feature>
<dbReference type="PANTHER" id="PTHR42958">
    <property type="entry name" value="HYDROGENASE-2 LARGE CHAIN"/>
    <property type="match status" value="1"/>
</dbReference>
<dbReference type="InterPro" id="IPR029014">
    <property type="entry name" value="NiFe-Hase_large"/>
</dbReference>
<evidence type="ECO:0000256" key="11">
    <source>
        <dbReference type="ARBA" id="ARBA00074020"/>
    </source>
</evidence>
<comment type="catalytic activity">
    <reaction evidence="10">
        <text>2 Fe(III)-[cytochrome c3] + H2 = 2 Fe(II)-[cytochrome c3] + 2 H(+)</text>
        <dbReference type="Rhea" id="RHEA:20625"/>
        <dbReference type="Rhea" id="RHEA-COMP:11576"/>
        <dbReference type="Rhea" id="RHEA-COMP:11577"/>
        <dbReference type="ChEBI" id="CHEBI:15378"/>
        <dbReference type="ChEBI" id="CHEBI:18276"/>
        <dbReference type="ChEBI" id="CHEBI:29033"/>
        <dbReference type="ChEBI" id="CHEBI:29034"/>
        <dbReference type="EC" id="1.12.2.1"/>
    </reaction>
</comment>
<dbReference type="RefSeq" id="WP_092161533.1">
    <property type="nucleotide sequence ID" value="NZ_FNGA01000003.1"/>
</dbReference>
<dbReference type="PROSITE" id="PS00507">
    <property type="entry name" value="NI_HGENASE_L_1"/>
    <property type="match status" value="1"/>
</dbReference>
<dbReference type="EC" id="1.12.2.1" evidence="5"/>
<evidence type="ECO:0000256" key="13">
    <source>
        <dbReference type="PIRSR" id="PIRSR601501-1"/>
    </source>
</evidence>
<dbReference type="GO" id="GO:0047806">
    <property type="term" value="F:cytochrome-c3 hydrogenase activity"/>
    <property type="evidence" value="ECO:0007669"/>
    <property type="project" value="UniProtKB-EC"/>
</dbReference>
<gene>
    <name evidence="15" type="ORF">SAMN05660337_2478</name>
</gene>
<evidence type="ECO:0000256" key="10">
    <source>
        <dbReference type="ARBA" id="ARBA00029307"/>
    </source>
</evidence>
<dbReference type="Gene3D" id="1.10.645.10">
    <property type="entry name" value="Cytochrome-c3 Hydrogenase, chain B"/>
    <property type="match status" value="1"/>
</dbReference>
<feature type="binding site" evidence="13">
    <location>
        <position position="62"/>
    </location>
    <ligand>
        <name>Mg(2+)</name>
        <dbReference type="ChEBI" id="CHEBI:18420"/>
    </ligand>
</feature>
<dbReference type="PROSITE" id="PS00508">
    <property type="entry name" value="NI_HGENASE_L_2"/>
    <property type="match status" value="1"/>
</dbReference>
<accession>A0A1G9I8T9</accession>
<keyword evidence="8" id="KW-0574">Periplasm</keyword>
<dbReference type="SUPFAM" id="SSF56762">
    <property type="entry name" value="HydB/Nqo4-like"/>
    <property type="match status" value="1"/>
</dbReference>
<evidence type="ECO:0000256" key="14">
    <source>
        <dbReference type="RuleBase" id="RU003896"/>
    </source>
</evidence>
<dbReference type="Pfam" id="PF00374">
    <property type="entry name" value="NiFeSe_Hases"/>
    <property type="match status" value="1"/>
</dbReference>
<evidence type="ECO:0000256" key="4">
    <source>
        <dbReference type="ARBA" id="ARBA00011771"/>
    </source>
</evidence>
<keyword evidence="9 14" id="KW-0560">Oxidoreductase</keyword>
<proteinExistence type="inferred from homology"/>
<keyword evidence="13" id="KW-0408">Iron</keyword>
<dbReference type="GO" id="GO:0008901">
    <property type="term" value="F:ferredoxin hydrogenase activity"/>
    <property type="evidence" value="ECO:0007669"/>
    <property type="project" value="InterPro"/>
</dbReference>
<feature type="binding site" evidence="13">
    <location>
        <position position="554"/>
    </location>
    <ligand>
        <name>Mg(2+)</name>
        <dbReference type="ChEBI" id="CHEBI:18420"/>
    </ligand>
</feature>
<evidence type="ECO:0000256" key="5">
    <source>
        <dbReference type="ARBA" id="ARBA00012159"/>
    </source>
</evidence>
<name>A0A1G9I8T9_9BACT</name>
<dbReference type="FunFam" id="1.10.645.10:FF:000002">
    <property type="entry name" value="Hydrogenase 2 large subunit"/>
    <property type="match status" value="1"/>
</dbReference>
<evidence type="ECO:0000256" key="2">
    <source>
        <dbReference type="ARBA" id="ARBA00004418"/>
    </source>
</evidence>
<evidence type="ECO:0000256" key="3">
    <source>
        <dbReference type="ARBA" id="ARBA00009292"/>
    </source>
</evidence>
<reference evidence="16" key="1">
    <citation type="submission" date="2016-10" db="EMBL/GenBank/DDBJ databases">
        <authorList>
            <person name="Varghese N."/>
            <person name="Submissions S."/>
        </authorList>
    </citation>
    <scope>NUCLEOTIDE SEQUENCE [LARGE SCALE GENOMIC DNA]</scope>
    <source>
        <strain evidence="16">DSM 16995</strain>
    </source>
</reference>
<dbReference type="GO" id="GO:0042597">
    <property type="term" value="C:periplasmic space"/>
    <property type="evidence" value="ECO:0007669"/>
    <property type="project" value="UniProtKB-SubCell"/>
</dbReference>
<evidence type="ECO:0000313" key="16">
    <source>
        <dbReference type="Proteomes" id="UP000199053"/>
    </source>
</evidence>
<sequence>MSGCKSKSGPAVMATPFDKNYTGPVTVDPLTRIEGHLKIEVEVENGKVSNVWSSAQLFRGLEIILKGRDPRDAQHFTQRSCGVCTYVHALASTRAVENAIGVDKILPENAKIIRNLVMGSQYLHDHIVHFYHLHALDWVDVVSGLQADPVKAAKLANSMSSRVTKPEDLKAVQVKLKAFVDSGQLGIFTNAYFLGGHDAYYLKPEENLIATAHYLEGLHLQVKAARAMAVFGAKNPHPQFTIVGGVTCYESLSKERIQEFKDLYNETKKFVDECYIPDLLMVASYYKDWAGIGGTSNFLSFGEFPSVENDIDSRFIPQGVIMNRDLKNVMNFDPASIKEDIKHSWYKGESSLHPYEGETDPQYTSYEDRDRYSWMKAPRYKGESMEVGPLAHVLTAYARGHKDFVPVVNSVLSHLGVGADALFSTLGRTAARGIETTVVANTMSEWVNNLEDNISSGNTDIAVEWDMPDEAEGVGFVGAPRGALSHWIKIKDKKIENFQLVVPSTWNLGPRCNQNKMSAVEEALVGTPIADPKRPVEILRTVHSYDPCIACGVHVIDARTNEVHKFKVM</sequence>
<dbReference type="Proteomes" id="UP000199053">
    <property type="component" value="Unassembled WGS sequence"/>
</dbReference>
<evidence type="ECO:0000256" key="8">
    <source>
        <dbReference type="ARBA" id="ARBA00022764"/>
    </source>
</evidence>
<evidence type="ECO:0000313" key="15">
    <source>
        <dbReference type="EMBL" id="SDL21223.1"/>
    </source>
</evidence>
<dbReference type="AlphaFoldDB" id="A0A1G9I8T9"/>
<keyword evidence="7 13" id="KW-0479">Metal-binding</keyword>
<comment type="cofactor">
    <cofactor evidence="13">
        <name>Fe cation</name>
        <dbReference type="ChEBI" id="CHEBI:24875"/>
    </cofactor>
</comment>
<dbReference type="GO" id="GO:0016151">
    <property type="term" value="F:nickel cation binding"/>
    <property type="evidence" value="ECO:0007669"/>
    <property type="project" value="InterPro"/>
</dbReference>
<keyword evidence="13" id="KW-0460">Magnesium</keyword>
<keyword evidence="16" id="KW-1185">Reference proteome</keyword>
<evidence type="ECO:0000256" key="7">
    <source>
        <dbReference type="ARBA" id="ARBA00022723"/>
    </source>
</evidence>
<evidence type="ECO:0000256" key="6">
    <source>
        <dbReference type="ARBA" id="ARBA00022596"/>
    </source>
</evidence>
<evidence type="ECO:0000256" key="1">
    <source>
        <dbReference type="ARBA" id="ARBA00001967"/>
    </source>
</evidence>
<protein>
    <recommendedName>
        <fullName evidence="11">Periplasmic [NiFe] hydrogenase large subunit</fullName>
        <ecNumber evidence="5">1.12.2.1</ecNumber>
    </recommendedName>
    <alternativeName>
        <fullName evidence="12">NiFe hydrogenlyase large chain</fullName>
    </alternativeName>
</protein>
<evidence type="ECO:0000256" key="12">
    <source>
        <dbReference type="ARBA" id="ARBA00083852"/>
    </source>
</evidence>
<dbReference type="InterPro" id="IPR018194">
    <property type="entry name" value="Ni-dep_hyd_lsu_Ni_BS"/>
</dbReference>
<feature type="binding site" evidence="13">
    <location>
        <position position="551"/>
    </location>
    <ligand>
        <name>Fe cation</name>
        <dbReference type="ChEBI" id="CHEBI:24875"/>
    </ligand>
</feature>
<dbReference type="OrthoDB" id="9761717at2"/>
<dbReference type="EMBL" id="FNGA01000003">
    <property type="protein sequence ID" value="SDL21223.1"/>
    <property type="molecule type" value="Genomic_DNA"/>
</dbReference>
<comment type="cofactor">
    <cofactor evidence="1 13">
        <name>Ni(2+)</name>
        <dbReference type="ChEBI" id="CHEBI:49786"/>
    </cofactor>
</comment>
<keyword evidence="6 13" id="KW-0533">Nickel</keyword>
<dbReference type="PANTHER" id="PTHR42958:SF2">
    <property type="entry name" value="UPTAKE HYDROGENASE LARGE SUBUNIT"/>
    <property type="match status" value="1"/>
</dbReference>
<comment type="subunit">
    <text evidence="4">Heterodimer of a large and a small subunit.</text>
</comment>
<dbReference type="InterPro" id="IPR001501">
    <property type="entry name" value="Ni-dep_hyd_lsu"/>
</dbReference>
<feature type="binding site" evidence="13">
    <location>
        <position position="84"/>
    </location>
    <ligand>
        <name>Ni(2+)</name>
        <dbReference type="ChEBI" id="CHEBI:49786"/>
    </ligand>
</feature>
<evidence type="ECO:0000256" key="9">
    <source>
        <dbReference type="ARBA" id="ARBA00023002"/>
    </source>
</evidence>
<feature type="binding site" evidence="13">
    <location>
        <position position="548"/>
    </location>
    <ligand>
        <name>Ni(2+)</name>
        <dbReference type="ChEBI" id="CHEBI:49786"/>
    </ligand>
</feature>
<organism evidence="15 16">
    <name type="scientific">Maridesulfovibrio ferrireducens</name>
    <dbReference type="NCBI Taxonomy" id="246191"/>
    <lineage>
        <taxon>Bacteria</taxon>
        <taxon>Pseudomonadati</taxon>
        <taxon>Thermodesulfobacteriota</taxon>
        <taxon>Desulfovibrionia</taxon>
        <taxon>Desulfovibrionales</taxon>
        <taxon>Desulfovibrionaceae</taxon>
        <taxon>Maridesulfovibrio</taxon>
    </lineage>
</organism>
<feature type="binding site" evidence="13">
    <location>
        <position position="500"/>
    </location>
    <ligand>
        <name>Mg(2+)</name>
        <dbReference type="ChEBI" id="CHEBI:18420"/>
    </ligand>
</feature>
<dbReference type="InterPro" id="IPR050867">
    <property type="entry name" value="NiFe/NiFeSe_hydrgnase_LSU"/>
</dbReference>
<dbReference type="STRING" id="246191.SAMN05660337_2478"/>